<evidence type="ECO:0000256" key="2">
    <source>
        <dbReference type="PROSITE-ProRule" id="PRU01282"/>
    </source>
</evidence>
<dbReference type="RefSeq" id="WP_082213452.1">
    <property type="nucleotide sequence ID" value="NZ_FUZA01000001.1"/>
</dbReference>
<dbReference type="EMBL" id="FUZA01000001">
    <property type="protein sequence ID" value="SKB54909.1"/>
    <property type="molecule type" value="Genomic_DNA"/>
</dbReference>
<organism evidence="3 4">
    <name type="scientific">Dyadobacter psychrophilus</name>
    <dbReference type="NCBI Taxonomy" id="651661"/>
    <lineage>
        <taxon>Bacteria</taxon>
        <taxon>Pseudomonadati</taxon>
        <taxon>Bacteroidota</taxon>
        <taxon>Cytophagia</taxon>
        <taxon>Cytophagales</taxon>
        <taxon>Spirosomataceae</taxon>
        <taxon>Dyadobacter</taxon>
    </lineage>
</organism>
<gene>
    <name evidence="3" type="ORF">SAMN05660293_00928</name>
</gene>
<dbReference type="PANTHER" id="PTHR30041:SF8">
    <property type="entry name" value="PROTEIN YFFB"/>
    <property type="match status" value="1"/>
</dbReference>
<keyword evidence="4" id="KW-1185">Reference proteome</keyword>
<name>A0A1T5C6D5_9BACT</name>
<dbReference type="NCBIfam" id="TIGR01617">
    <property type="entry name" value="arsC_related"/>
    <property type="match status" value="1"/>
</dbReference>
<reference evidence="4" key="1">
    <citation type="submission" date="2017-02" db="EMBL/GenBank/DDBJ databases">
        <authorList>
            <person name="Varghese N."/>
            <person name="Submissions S."/>
        </authorList>
    </citation>
    <scope>NUCLEOTIDE SEQUENCE [LARGE SCALE GENOMIC DNA]</scope>
    <source>
        <strain evidence="4">DSM 22270</strain>
    </source>
</reference>
<dbReference type="AlphaFoldDB" id="A0A1T5C6D5"/>
<dbReference type="PROSITE" id="PS51353">
    <property type="entry name" value="ARSC"/>
    <property type="match status" value="1"/>
</dbReference>
<comment type="similarity">
    <text evidence="1 2">Belongs to the ArsC family.</text>
</comment>
<dbReference type="Gene3D" id="3.40.30.10">
    <property type="entry name" value="Glutaredoxin"/>
    <property type="match status" value="1"/>
</dbReference>
<dbReference type="InterPro" id="IPR036249">
    <property type="entry name" value="Thioredoxin-like_sf"/>
</dbReference>
<sequence length="117" mass="13445">MLTVYGIPNCDTVKKTRTWLEKNNIEYAFHNYKTEGISKDRIKVWFKNFPWDKVVNKASTTWKGLPDEEKALITDEKSAAKLMMAHTSVIKRPLIEDASGKAVAIGFSEKEYEAKFL</sequence>
<dbReference type="NCBIfam" id="NF008107">
    <property type="entry name" value="PRK10853.1"/>
    <property type="match status" value="1"/>
</dbReference>
<dbReference type="Pfam" id="PF03960">
    <property type="entry name" value="ArsC"/>
    <property type="match status" value="1"/>
</dbReference>
<evidence type="ECO:0000256" key="1">
    <source>
        <dbReference type="ARBA" id="ARBA00007198"/>
    </source>
</evidence>
<evidence type="ECO:0000313" key="3">
    <source>
        <dbReference type="EMBL" id="SKB54909.1"/>
    </source>
</evidence>
<dbReference type="Proteomes" id="UP000190897">
    <property type="component" value="Unassembled WGS sequence"/>
</dbReference>
<proteinExistence type="inferred from homology"/>
<dbReference type="InterPro" id="IPR006504">
    <property type="entry name" value="Tscrpt_reg_Spx/MgsR"/>
</dbReference>
<protein>
    <submittedName>
        <fullName evidence="3">Arsenate reductase</fullName>
    </submittedName>
</protein>
<dbReference type="SUPFAM" id="SSF52833">
    <property type="entry name" value="Thioredoxin-like"/>
    <property type="match status" value="1"/>
</dbReference>
<evidence type="ECO:0000313" key="4">
    <source>
        <dbReference type="Proteomes" id="UP000190897"/>
    </source>
</evidence>
<dbReference type="OrthoDB" id="9794155at2"/>
<dbReference type="InterPro" id="IPR006660">
    <property type="entry name" value="Arsenate_reductase-like"/>
</dbReference>
<dbReference type="PANTHER" id="PTHR30041">
    <property type="entry name" value="ARSENATE REDUCTASE"/>
    <property type="match status" value="1"/>
</dbReference>
<accession>A0A1T5C6D5</accession>
<dbReference type="STRING" id="651661.SAMN05660293_00928"/>